<accession>A0A518CUK9</accession>
<protein>
    <submittedName>
        <fullName evidence="4">Bacteriophage N4 adsorption protein B</fullName>
    </submittedName>
</protein>
<organism evidence="4 5">
    <name type="scientific">Rohdeia mirabilis</name>
    <dbReference type="NCBI Taxonomy" id="2528008"/>
    <lineage>
        <taxon>Bacteria</taxon>
        <taxon>Pseudomonadati</taxon>
        <taxon>Planctomycetota</taxon>
        <taxon>Planctomycetia</taxon>
        <taxon>Planctomycetia incertae sedis</taxon>
        <taxon>Rohdeia</taxon>
    </lineage>
</organism>
<gene>
    <name evidence="4" type="ORF">Pla163_00070</name>
</gene>
<keyword evidence="5" id="KW-1185">Reference proteome</keyword>
<dbReference type="Pfam" id="PF05157">
    <property type="entry name" value="MshEN"/>
    <property type="match status" value="1"/>
</dbReference>
<evidence type="ECO:0000256" key="2">
    <source>
        <dbReference type="SAM" id="MobiDB-lite"/>
    </source>
</evidence>
<evidence type="ECO:0000256" key="1">
    <source>
        <dbReference type="SAM" id="Coils"/>
    </source>
</evidence>
<feature type="domain" description="Type II secretion system protein GspE N-terminal" evidence="3">
    <location>
        <begin position="64"/>
        <end position="142"/>
    </location>
</feature>
<evidence type="ECO:0000259" key="3">
    <source>
        <dbReference type="Pfam" id="PF05157"/>
    </source>
</evidence>
<name>A0A518CUK9_9BACT</name>
<dbReference type="RefSeq" id="WP_145181663.1">
    <property type="nucleotide sequence ID" value="NZ_CP036290.1"/>
</dbReference>
<dbReference type="SUPFAM" id="SSF160246">
    <property type="entry name" value="EspE N-terminal domain-like"/>
    <property type="match status" value="1"/>
</dbReference>
<feature type="coiled-coil region" evidence="1">
    <location>
        <begin position="185"/>
        <end position="212"/>
    </location>
</feature>
<reference evidence="4 5" key="1">
    <citation type="submission" date="2019-02" db="EMBL/GenBank/DDBJ databases">
        <title>Deep-cultivation of Planctomycetes and their phenomic and genomic characterization uncovers novel biology.</title>
        <authorList>
            <person name="Wiegand S."/>
            <person name="Jogler M."/>
            <person name="Boedeker C."/>
            <person name="Pinto D."/>
            <person name="Vollmers J."/>
            <person name="Rivas-Marin E."/>
            <person name="Kohn T."/>
            <person name="Peeters S.H."/>
            <person name="Heuer A."/>
            <person name="Rast P."/>
            <person name="Oberbeckmann S."/>
            <person name="Bunk B."/>
            <person name="Jeske O."/>
            <person name="Meyerdierks A."/>
            <person name="Storesund J.E."/>
            <person name="Kallscheuer N."/>
            <person name="Luecker S."/>
            <person name="Lage O.M."/>
            <person name="Pohl T."/>
            <person name="Merkel B.J."/>
            <person name="Hornburger P."/>
            <person name="Mueller R.-W."/>
            <person name="Bruemmer F."/>
            <person name="Labrenz M."/>
            <person name="Spormann A.M."/>
            <person name="Op den Camp H."/>
            <person name="Overmann J."/>
            <person name="Amann R."/>
            <person name="Jetten M.S.M."/>
            <person name="Mascher T."/>
            <person name="Medema M.H."/>
            <person name="Devos D.P."/>
            <person name="Kaster A.-K."/>
            <person name="Ovreas L."/>
            <person name="Rohde M."/>
            <person name="Galperin M.Y."/>
            <person name="Jogler C."/>
        </authorList>
    </citation>
    <scope>NUCLEOTIDE SEQUENCE [LARGE SCALE GENOMIC DNA]</scope>
    <source>
        <strain evidence="4 5">Pla163</strain>
    </source>
</reference>
<dbReference type="Proteomes" id="UP000319342">
    <property type="component" value="Chromosome"/>
</dbReference>
<dbReference type="OrthoDB" id="9919776at2"/>
<proteinExistence type="predicted"/>
<feature type="region of interest" description="Disordered" evidence="2">
    <location>
        <begin position="230"/>
        <end position="258"/>
    </location>
</feature>
<dbReference type="EMBL" id="CP036290">
    <property type="protein sequence ID" value="QDU82913.1"/>
    <property type="molecule type" value="Genomic_DNA"/>
</dbReference>
<keyword evidence="1" id="KW-0175">Coiled coil</keyword>
<dbReference type="InterPro" id="IPR037257">
    <property type="entry name" value="T2SS_E_N_sf"/>
</dbReference>
<dbReference type="InterPro" id="IPR007831">
    <property type="entry name" value="T2SS_GspE_N"/>
</dbReference>
<evidence type="ECO:0000313" key="5">
    <source>
        <dbReference type="Proteomes" id="UP000319342"/>
    </source>
</evidence>
<sequence>MKNKQRLDHELLAESLRDRRMVEPKTLEHVLHQCHQTGALFTEQLVRDGVVSDWELAQVCCEAFGLPFMPVDLYEPDVELIALFEPQTLRQNALVPLERFGNVLVVAMPCMVPSEVLDDISDRLNVKVMPVVGSVRANVRFLDENLPDVATELARVAEEADGGAWADVLDMADAAVQVDLVGAEAEAALDQVEQAGEALAEAEAEAETLEFIGDTSLDDLGEDSLELLGLDVDAPPAPLPDQTTEPSAESDPMDLIDKDLRLRFDD</sequence>
<dbReference type="Gene3D" id="3.30.300.160">
    <property type="entry name" value="Type II secretion system, protein E, N-terminal domain"/>
    <property type="match status" value="1"/>
</dbReference>
<dbReference type="AlphaFoldDB" id="A0A518CUK9"/>
<evidence type="ECO:0000313" key="4">
    <source>
        <dbReference type="EMBL" id="QDU82913.1"/>
    </source>
</evidence>